<dbReference type="EC" id="2.7.7.48" evidence="1"/>
<organismHost>
    <name type="scientific">Frankliniella occidentalis</name>
    <name type="common">Western flower thrips</name>
    <name type="synonym">Euthrips occidentalis</name>
    <dbReference type="NCBI Taxonomy" id="133901"/>
</organismHost>
<dbReference type="EMBL" id="MF159048">
    <property type="protein sequence ID" value="AXA12989.1"/>
    <property type="molecule type" value="Genomic_RNA"/>
</dbReference>
<dbReference type="PROSITE" id="PS50525">
    <property type="entry name" value="RDRP_SSRNA_NEG_SEG"/>
    <property type="match status" value="1"/>
</dbReference>
<protein>
    <recommendedName>
        <fullName evidence="2">RNA-directed RNA polymerase L</fullName>
        <ecNumber evidence="1">2.7.7.48</ecNumber>
    </recommendedName>
    <alternativeName>
        <fullName evidence="4">Large structural protein</fullName>
    </alternativeName>
    <alternativeName>
        <fullName evidence="6">Replicase</fullName>
    </alternativeName>
    <alternativeName>
        <fullName evidence="5">Transcriptase</fullName>
    </alternativeName>
</protein>
<dbReference type="GO" id="GO:0039694">
    <property type="term" value="P:viral RNA genome replication"/>
    <property type="evidence" value="ECO:0007669"/>
    <property type="project" value="InterPro"/>
</dbReference>
<keyword evidence="8" id="KW-0548">Nucleotidyltransferase</keyword>
<evidence type="ECO:0000313" key="8">
    <source>
        <dbReference type="EMBL" id="AXA12989.1"/>
    </source>
</evidence>
<dbReference type="GO" id="GO:0003968">
    <property type="term" value="F:RNA-directed RNA polymerase activity"/>
    <property type="evidence" value="ECO:0007669"/>
    <property type="project" value="UniProtKB-KW"/>
</dbReference>
<evidence type="ECO:0000256" key="6">
    <source>
        <dbReference type="ARBA" id="ARBA00031012"/>
    </source>
</evidence>
<keyword evidence="3" id="KW-0808">Transferase</keyword>
<dbReference type="Pfam" id="PF04196">
    <property type="entry name" value="Bunya_RdRp"/>
    <property type="match status" value="1"/>
</dbReference>
<evidence type="ECO:0000256" key="3">
    <source>
        <dbReference type="ARBA" id="ARBA00022679"/>
    </source>
</evidence>
<dbReference type="InterPro" id="IPR007322">
    <property type="entry name" value="RNA_pol_bunyavir"/>
</dbReference>
<keyword evidence="8" id="KW-0696">RNA-directed RNA polymerase</keyword>
<organismHost>
    <name type="scientific">Scirtothrips dorsalis</name>
    <name type="common">Chilli thrips</name>
    <dbReference type="NCBI Taxonomy" id="163899"/>
</organismHost>
<organismHost>
    <name type="scientific">Solanum lycopersicum</name>
    <name type="common">Tomato</name>
    <name type="synonym">Lycopersicon esculentum</name>
    <dbReference type="NCBI Taxonomy" id="4081"/>
</organismHost>
<dbReference type="PIRSF" id="PIRSF036872">
    <property type="entry name" value="L_TospoV"/>
    <property type="match status" value="1"/>
</dbReference>
<feature type="domain" description="RdRp catalytic" evidence="7">
    <location>
        <begin position="1352"/>
        <end position="1534"/>
    </location>
</feature>
<evidence type="ECO:0000259" key="7">
    <source>
        <dbReference type="PROSITE" id="PS50525"/>
    </source>
</evidence>
<dbReference type="GO" id="GO:0006351">
    <property type="term" value="P:DNA-templated transcription"/>
    <property type="evidence" value="ECO:0007669"/>
    <property type="project" value="InterPro"/>
</dbReference>
<proteinExistence type="predicted"/>
<reference evidence="8" key="1">
    <citation type="submission" date="2017-05" db="EMBL/GenBank/DDBJ databases">
        <title>Molecular characterization of tomato spotted wilt virus population in Korea.</title>
        <authorList>
            <person name="Kwon S.-J."/>
            <person name="Yoon J.-Y."/>
            <person name="Cho I.-S."/>
            <person name="Chung B.-N."/>
        </authorList>
    </citation>
    <scope>NUCLEOTIDE SEQUENCE</scope>
    <source>
        <strain evidence="8">MJ</strain>
    </source>
</reference>
<sequence length="2880" mass="331497">MNIQKIQKLIENGTTLLLSIEDCVGSNHDLALDLHKRNSGEIPEDVIINNNAKNYETMRELIVKITADGEGLNKGMATVDVKKLSEMVSLFEQKYLETELARHDIFGELISRHLRIKPKQRSEVAIEHALREYLDELNKKSCINKLSDDEFERINKEYVATNATPDNYVIYKESKNSELCLIIYDWKISVDARTETKTMEKYYKNIWKSFKDIKVNGKPFLEDHPVFVSIVILKPIAGMPITVTSSRVLGKFEDSPSALHGERIKHARNAKLLNISHVGQIVGTTPTVVRNYYANTQKIKSEVRGIPGDDFGSKDVFFSHWTSKYKERNPTEIAYSEDIERIIDSLVTDEITKEEIIHHFCLEISVSTLETMNDQHIADKFKGYQNSCINLKIEPKVDLADLKDHLIQKQQIWESLYGKHLEKIMLRIREKKKKEKEIPDITTAFNQNAAEYEEKYPNCFTNDLSETKTNFSMTWSPSFEKIELSSEVDYNNAIINKFRESFKSSSRVIYNSPYSSINNQTNKARDITNLVRLCLTELSCDTTKMEKQELEDEIDINTGSIKVERTKKSKEWNKQGSCLTRNKNEFCMKETCRENKTTYFKGLAVMNIGMSSKKRILKKEEIKERISKGLEYDTSERHADPNDDYSSIDMSSLTHMKKLIRHDNEDSLSWCERIKDSLFVLHNGDIREEGKITSVYNNYAKNPECLYIQDSVLKTELETCKKINKLCNDLAIYHYSEDMMQFSKGLMVADRYMTKESFKILTTANTSMMLLAFKGDGMNTGGSGVPYIALHIVDEDMSDQFNICYTKEIYSYFRSGSNYIYIMRPQRLNQVRLLSLFKTPSKVPVCFAQFSKKANEMEKWLKNKDIEKVNVFSMTMTVKQILINIVFSSVMIGTVTKLSRMGIFDFMRYAGFLPLSDYSNIKEYIRDKFDPDITNVADIYFVNGIKKLLFRMEDLNLSTNAKPVVVDHENDIIGGITDLNIKCPITGSTLLTLEDLYNNVYLAIYMMPKSLHNHVHNLTSLLNVPAEWELKFRKELGFNIFEDIYPKKAMFDDKDLFSINGALNVKALSDYYIGNIENVGLMRSEIENKEDFLSPCYKISTLKSSKKCSQSNIISTDEIIECLQNAKIQDIENWKGNNLAIIKGLIRTYNEEKNRLVEFFEDNCVNSLYLVEKLKEIINNGSITVGKSVTSKFIRNNHPLTVETYLKTKLYYRNNVTVLKSKKVSEELYDLVKQFHNMMEIDLDSVMNLGKGTEGKKHTFLQMLEFVMSKAKNVTGSVDFLVSVFEKMQRTKTDREIYLMSMKVKMMLYFIEHTFKHVAQSDPSEAISISGDNKIRALSTLSLDTITSYNDILNKNSKKSRLAFLSADQSKWSASDLTYKYVLAIMLNPILTTGEASLMIECILMYVKLKKVCIPTDIFLNLRKAQGTFGQNETAIGLLTKGLTTNTYPVSMNWLQGNLNYLSSVYHSCAMKAYHKTLECYKDCDFQTRWIVHSDDNATSLIASGEVDKMLTDFSSSSLPEMLFRSIEAHFKSFCITLNPKKSYASSSEVEFISERIVNGAIIPLYCRHLANCCTESSHISYFDDLMSLSIHVTMLLRKSCPNEVIPFAYGAVQVQALSIYSMLPGEVNDSIRIFKKLGVSLKSNEIPTNMGGWLTSPIEPLSILGPSSNDQIIYYNVIRDFLNKKSLEEVKDSVSSSSYLQMRFRELKGKYEKGTLEEKDKKMVFLINLFEKASVSEDSDVLTIGMKFQTMLTQIIKLPNFINENALNKMSSYKDFSKLYPNLRKNEDLYKSTKNLKIDEDAILEEDELYEKIASSLEMESVHDIMIKNPETILIAPLNDRDFLLSQLFMYTSPSKRNQLSNQSTEKLALDRVLRSKARTFVDISSTVKMTYEENMEKKILEMLKFDLNSYCSFKTCVNLVIKDVNFSMLIPILDSAYPCESRKRDNYNFRWFQTEKWIPVVEGSPGLVVMHAVYGSNYIENLGLKNIPLTDDSINVLTSTFGTGLIMEDVKSLVKGKDSFETEVFSNSNECQKLVKACNYMIAAQNRLLAINTCFTRKSFPFYSKFNLGRGFISNTLALLSTIYSKEESYHFVSTASYKLDKTIRTVISAQQDMNLEKILDTAVYISDKLQSLFPTITREDIVLILQNVCLDSKPIWQSLEDKMKKINNSTASGFTVSNVILSHNSELNTIQKQIVWMWNMGLCSHRTLDFVIRYIRRSDVRYVKTEEQDESGNYVSGTMYKIGIMTRSCYVQLIASDQDVAVSLRTPFEILNERDYLFDTYRESIEKLLQKFMFDKVNIIKSKQPQIVFLEPGDACIRMTTDNKMIVKVNATSRQIRLENVKLVVKIKYENVNSDVWDIIESQKSLVLRLPEVGECFSDMYKTADSESETIKTIKNRLMTSLTFIEAFGNLSQQIKEIVNDDIRETMDEFLMNIRDTCLEGLENCKSVEEYDSYLDENGFNDTVELFENLLRTHDNFENEYSPLFSEIVDKAKRYTKDLEGFKEILLMLKYSLINDASGFKSYRATGMHAVELMAKKHIEIGEFNLLGMIQLIKACETCHNNDSILNLASLRNVLSRTYATFGRRVRLDHDLDLQNNLMEKSYDFKTLVLPEIKLSELSREILKENGFVISGENLKMDRSDEEFEGLASFNVLRLDEEEMYEGLIKEMKIKRKKKGFLFPANTLLLSELIKFLIGGIKGTSFDIETLLRNSFRPDIFSTDRLGRLSSSVPALRVYATVYMEYKNVNCPLNEIADSLEGYLKLTKSKSKEHFLSGRVKKALIQLRDEQSRTKKLEVYKDIADFLSRHPLCLSEKTLYGRYTYSDINDYIMQTREIILSKISELDEVVETDEDNFLLSYLRGEEDAFDEDEFDEEEDTD</sequence>
<evidence type="ECO:0000256" key="1">
    <source>
        <dbReference type="ARBA" id="ARBA00012494"/>
    </source>
</evidence>
<accession>A0A2Z4WWD3</accession>
<organism evidence="8">
    <name type="scientific">Tomato spotted wilt virus</name>
    <name type="common">TSWV</name>
    <dbReference type="NCBI Taxonomy" id="3052585"/>
    <lineage>
        <taxon>Viruses</taxon>
        <taxon>Riboviria</taxon>
        <taxon>Orthornavirae</taxon>
        <taxon>Negarnaviricota</taxon>
        <taxon>Polyploviricotina</taxon>
        <taxon>Bunyaviricetes</taxon>
        <taxon>Elliovirales</taxon>
        <taxon>Tospoviridae</taxon>
        <taxon>Orthotospovirus</taxon>
    </lineage>
</organism>
<dbReference type="InterPro" id="IPR015841">
    <property type="entry name" value="RNA-dir_pol_tospovirus"/>
</dbReference>
<evidence type="ECO:0000256" key="5">
    <source>
        <dbReference type="ARBA" id="ARBA00030436"/>
    </source>
</evidence>
<dbReference type="InterPro" id="IPR007099">
    <property type="entry name" value="RNA-dir_pol_NSvirus"/>
</dbReference>
<evidence type="ECO:0000256" key="4">
    <source>
        <dbReference type="ARBA" id="ARBA00030285"/>
    </source>
</evidence>
<gene>
    <name evidence="8" type="primary">RdRp</name>
</gene>
<name>A0A2Z4WWD3_TSWV</name>
<evidence type="ECO:0000256" key="2">
    <source>
        <dbReference type="ARBA" id="ARBA00018602"/>
    </source>
</evidence>
<organismHost>
    <name type="scientific">Thrips tabaci</name>
    <dbReference type="NCBI Taxonomy" id="161014"/>
</organismHost>
<dbReference type="Gene3D" id="3.40.91.60">
    <property type="match status" value="1"/>
</dbReference>